<evidence type="ECO:0000259" key="2">
    <source>
        <dbReference type="Pfam" id="PF06916"/>
    </source>
</evidence>
<keyword evidence="4" id="KW-1185">Reference proteome</keyword>
<dbReference type="Pfam" id="PF06916">
    <property type="entry name" value="FAM210A-B_dom"/>
    <property type="match status" value="1"/>
</dbReference>
<organism evidence="3 4">
    <name type="scientific">Mortierella isabellina</name>
    <name type="common">Filamentous fungus</name>
    <name type="synonym">Umbelopsis isabellina</name>
    <dbReference type="NCBI Taxonomy" id="91625"/>
    <lineage>
        <taxon>Eukaryota</taxon>
        <taxon>Fungi</taxon>
        <taxon>Fungi incertae sedis</taxon>
        <taxon>Mucoromycota</taxon>
        <taxon>Mucoromycotina</taxon>
        <taxon>Umbelopsidomycetes</taxon>
        <taxon>Umbelopsidales</taxon>
        <taxon>Umbelopsidaceae</taxon>
        <taxon>Umbelopsis</taxon>
    </lineage>
</organism>
<keyword evidence="1" id="KW-1133">Transmembrane helix</keyword>
<dbReference type="GO" id="GO:0005739">
    <property type="term" value="C:mitochondrion"/>
    <property type="evidence" value="ECO:0007669"/>
    <property type="project" value="TreeGrafter"/>
</dbReference>
<sequence length="190" mass="21356">MFAYRTTVRAIASKTSVYRAATMPRTYLQTPHFRPYRFQTLPSLLHSPQPRLVARSYTTQAEENPSTKQKLKSFMKKYGAVGVGVYLSLSAVDLSLTMLAISFTGAERVKQVEDWVMTKIKNSVGLEHKVSPNKRTDEKPSLWAIFVIAYGIHKTVFLPFRLGLTAAITPFLAKKLRQMGFRVAGAPKTV</sequence>
<feature type="transmembrane region" description="Helical" evidence="1">
    <location>
        <begin position="78"/>
        <end position="101"/>
    </location>
</feature>
<protein>
    <recommendedName>
        <fullName evidence="2">DUF1279 domain-containing protein</fullName>
    </recommendedName>
</protein>
<name>A0A8H7UJL6_MORIS</name>
<dbReference type="EMBL" id="JAEPQZ010000005">
    <property type="protein sequence ID" value="KAG2181374.1"/>
    <property type="molecule type" value="Genomic_DNA"/>
</dbReference>
<reference evidence="3" key="1">
    <citation type="submission" date="2020-12" db="EMBL/GenBank/DDBJ databases">
        <title>Metabolic potential, ecology and presence of endohyphal bacteria is reflected in genomic diversity of Mucoromycotina.</title>
        <authorList>
            <person name="Muszewska A."/>
            <person name="Okrasinska A."/>
            <person name="Steczkiewicz K."/>
            <person name="Drgas O."/>
            <person name="Orlowska M."/>
            <person name="Perlinska-Lenart U."/>
            <person name="Aleksandrzak-Piekarczyk T."/>
            <person name="Szatraj K."/>
            <person name="Zielenkiewicz U."/>
            <person name="Pilsyk S."/>
            <person name="Malc E."/>
            <person name="Mieczkowski P."/>
            <person name="Kruszewska J.S."/>
            <person name="Biernat P."/>
            <person name="Pawlowska J."/>
        </authorList>
    </citation>
    <scope>NUCLEOTIDE SEQUENCE</scope>
    <source>
        <strain evidence="3">WA0000067209</strain>
    </source>
</reference>
<comment type="caution">
    <text evidence="3">The sequence shown here is derived from an EMBL/GenBank/DDBJ whole genome shotgun (WGS) entry which is preliminary data.</text>
</comment>
<dbReference type="InterPro" id="IPR009688">
    <property type="entry name" value="FAM210A/B-like_dom"/>
</dbReference>
<dbReference type="AlphaFoldDB" id="A0A8H7UJL6"/>
<evidence type="ECO:0000256" key="1">
    <source>
        <dbReference type="SAM" id="Phobius"/>
    </source>
</evidence>
<dbReference type="PANTHER" id="PTHR21377">
    <property type="entry name" value="PROTEIN FAM210B, MITOCHONDRIAL"/>
    <property type="match status" value="1"/>
</dbReference>
<feature type="transmembrane region" description="Helical" evidence="1">
    <location>
        <begin position="142"/>
        <end position="172"/>
    </location>
</feature>
<feature type="domain" description="DUF1279" evidence="2">
    <location>
        <begin position="69"/>
        <end position="171"/>
    </location>
</feature>
<keyword evidence="1" id="KW-0472">Membrane</keyword>
<keyword evidence="1" id="KW-0812">Transmembrane</keyword>
<dbReference type="InterPro" id="IPR045866">
    <property type="entry name" value="FAM210A/B-like"/>
</dbReference>
<evidence type="ECO:0000313" key="3">
    <source>
        <dbReference type="EMBL" id="KAG2181374.1"/>
    </source>
</evidence>
<dbReference type="OrthoDB" id="426386at2759"/>
<evidence type="ECO:0000313" key="4">
    <source>
        <dbReference type="Proteomes" id="UP000654370"/>
    </source>
</evidence>
<dbReference type="PANTHER" id="PTHR21377:SF0">
    <property type="entry name" value="PROTEIN FAM210B, MITOCHONDRIAL"/>
    <property type="match status" value="1"/>
</dbReference>
<dbReference type="Proteomes" id="UP000654370">
    <property type="component" value="Unassembled WGS sequence"/>
</dbReference>
<gene>
    <name evidence="3" type="ORF">INT43_008957</name>
</gene>
<proteinExistence type="predicted"/>
<accession>A0A8H7UJL6</accession>